<evidence type="ECO:0000256" key="1">
    <source>
        <dbReference type="SAM" id="Phobius"/>
    </source>
</evidence>
<feature type="transmembrane region" description="Helical" evidence="1">
    <location>
        <begin position="141"/>
        <end position="167"/>
    </location>
</feature>
<gene>
    <name evidence="2" type="ORF">POPTR_012G068000</name>
</gene>
<keyword evidence="1" id="KW-1133">Transmembrane helix</keyword>
<evidence type="ECO:0000313" key="3">
    <source>
        <dbReference type="Proteomes" id="UP000006729"/>
    </source>
</evidence>
<dbReference type="AlphaFoldDB" id="A0A2K1Y9Z5"/>
<dbReference type="PANTHER" id="PTHR33133:SF3">
    <property type="entry name" value="TRANSMEMBRANE PROTEIN"/>
    <property type="match status" value="1"/>
</dbReference>
<keyword evidence="3" id="KW-1185">Reference proteome</keyword>
<proteinExistence type="predicted"/>
<protein>
    <recommendedName>
        <fullName evidence="4">Transmembrane protein</fullName>
    </recommendedName>
</protein>
<feature type="transmembrane region" description="Helical" evidence="1">
    <location>
        <begin position="179"/>
        <end position="206"/>
    </location>
</feature>
<organism evidence="2 3">
    <name type="scientific">Populus trichocarpa</name>
    <name type="common">Western balsam poplar</name>
    <name type="synonym">Populus balsamifera subsp. trichocarpa</name>
    <dbReference type="NCBI Taxonomy" id="3694"/>
    <lineage>
        <taxon>Eukaryota</taxon>
        <taxon>Viridiplantae</taxon>
        <taxon>Streptophyta</taxon>
        <taxon>Embryophyta</taxon>
        <taxon>Tracheophyta</taxon>
        <taxon>Spermatophyta</taxon>
        <taxon>Magnoliopsida</taxon>
        <taxon>eudicotyledons</taxon>
        <taxon>Gunneridae</taxon>
        <taxon>Pentapetalae</taxon>
        <taxon>rosids</taxon>
        <taxon>fabids</taxon>
        <taxon>Malpighiales</taxon>
        <taxon>Salicaceae</taxon>
        <taxon>Saliceae</taxon>
        <taxon>Populus</taxon>
    </lineage>
</organism>
<keyword evidence="1" id="KW-0472">Membrane</keyword>
<evidence type="ECO:0008006" key="4">
    <source>
        <dbReference type="Google" id="ProtNLM"/>
    </source>
</evidence>
<accession>A0A2K1Y9Z5</accession>
<name>A0A2K1Y9Z5_POPTR</name>
<sequence length="259" mass="28139">MPFSLPSMDQDSIPTGSKIMRKSIYTYLQNYHYFTLTSALLAFPFSASTLLAHLLLVSPSSSLLPIIYNRLNSLFHAAGFPHSSELIALVSLKLSQTISFFILTLPLNSTLFLIAKASVIQVVNRHKPPSFYCIFSIFNPLLLTYASNSLLILSANATAFCLLSIAFNLFHDDIGFGSLFLSAAGAVVYSIILANVIIICNLALVISGMERFGGYLAILKACVMIRGRASTALSPTLAVNIALAGVEALFQYRIVRALC</sequence>
<dbReference type="PANTHER" id="PTHR33133">
    <property type="entry name" value="OS08G0107100 PROTEIN-RELATED"/>
    <property type="match status" value="1"/>
</dbReference>
<dbReference type="FunCoup" id="A0A2K1Y9Z5">
    <property type="interactions" value="132"/>
</dbReference>
<reference evidence="2 3" key="1">
    <citation type="journal article" date="2006" name="Science">
        <title>The genome of black cottonwood, Populus trichocarpa (Torr. &amp; Gray).</title>
        <authorList>
            <person name="Tuskan G.A."/>
            <person name="Difazio S."/>
            <person name="Jansson S."/>
            <person name="Bohlmann J."/>
            <person name="Grigoriev I."/>
            <person name="Hellsten U."/>
            <person name="Putnam N."/>
            <person name="Ralph S."/>
            <person name="Rombauts S."/>
            <person name="Salamov A."/>
            <person name="Schein J."/>
            <person name="Sterck L."/>
            <person name="Aerts A."/>
            <person name="Bhalerao R.R."/>
            <person name="Bhalerao R.P."/>
            <person name="Blaudez D."/>
            <person name="Boerjan W."/>
            <person name="Brun A."/>
            <person name="Brunner A."/>
            <person name="Busov V."/>
            <person name="Campbell M."/>
            <person name="Carlson J."/>
            <person name="Chalot M."/>
            <person name="Chapman J."/>
            <person name="Chen G.L."/>
            <person name="Cooper D."/>
            <person name="Coutinho P.M."/>
            <person name="Couturier J."/>
            <person name="Covert S."/>
            <person name="Cronk Q."/>
            <person name="Cunningham R."/>
            <person name="Davis J."/>
            <person name="Degroeve S."/>
            <person name="Dejardin A."/>
            <person name="Depamphilis C."/>
            <person name="Detter J."/>
            <person name="Dirks B."/>
            <person name="Dubchak I."/>
            <person name="Duplessis S."/>
            <person name="Ehlting J."/>
            <person name="Ellis B."/>
            <person name="Gendler K."/>
            <person name="Goodstein D."/>
            <person name="Gribskov M."/>
            <person name="Grimwood J."/>
            <person name="Groover A."/>
            <person name="Gunter L."/>
            <person name="Hamberger B."/>
            <person name="Heinze B."/>
            <person name="Helariutta Y."/>
            <person name="Henrissat B."/>
            <person name="Holligan D."/>
            <person name="Holt R."/>
            <person name="Huang W."/>
            <person name="Islam-Faridi N."/>
            <person name="Jones S."/>
            <person name="Jones-Rhoades M."/>
            <person name="Jorgensen R."/>
            <person name="Joshi C."/>
            <person name="Kangasjarvi J."/>
            <person name="Karlsson J."/>
            <person name="Kelleher C."/>
            <person name="Kirkpatrick R."/>
            <person name="Kirst M."/>
            <person name="Kohler A."/>
            <person name="Kalluri U."/>
            <person name="Larimer F."/>
            <person name="Leebens-Mack J."/>
            <person name="Leple J.C."/>
            <person name="Locascio P."/>
            <person name="Lou Y."/>
            <person name="Lucas S."/>
            <person name="Martin F."/>
            <person name="Montanini B."/>
            <person name="Napoli C."/>
            <person name="Nelson D.R."/>
            <person name="Nelson C."/>
            <person name="Nieminen K."/>
            <person name="Nilsson O."/>
            <person name="Pereda V."/>
            <person name="Peter G."/>
            <person name="Philippe R."/>
            <person name="Pilate G."/>
            <person name="Poliakov A."/>
            <person name="Razumovskaya J."/>
            <person name="Richardson P."/>
            <person name="Rinaldi C."/>
            <person name="Ritland K."/>
            <person name="Rouze P."/>
            <person name="Ryaboy D."/>
            <person name="Schmutz J."/>
            <person name="Schrader J."/>
            <person name="Segerman B."/>
            <person name="Shin H."/>
            <person name="Siddiqui A."/>
            <person name="Sterky F."/>
            <person name="Terry A."/>
            <person name="Tsai C.J."/>
            <person name="Uberbacher E."/>
            <person name="Unneberg P."/>
            <person name="Vahala J."/>
            <person name="Wall K."/>
            <person name="Wessler S."/>
            <person name="Yang G."/>
            <person name="Yin T."/>
            <person name="Douglas C."/>
            <person name="Marra M."/>
            <person name="Sandberg G."/>
            <person name="Van de Peer Y."/>
            <person name="Rokhsar D."/>
        </authorList>
    </citation>
    <scope>NUCLEOTIDE SEQUENCE [LARGE SCALE GENOMIC DNA]</scope>
    <source>
        <strain evidence="3">cv. Nisqually</strain>
    </source>
</reference>
<dbReference type="EMBL" id="CM009301">
    <property type="protein sequence ID" value="PNT09855.1"/>
    <property type="molecule type" value="Genomic_DNA"/>
</dbReference>
<dbReference type="Proteomes" id="UP000006729">
    <property type="component" value="Chromosome 12"/>
</dbReference>
<dbReference type="InParanoid" id="A0A2K1Y9Z5"/>
<dbReference type="OMA" id="KPLLITY"/>
<dbReference type="Gramene" id="Potri.012G068000.1.v4.1">
    <property type="protein sequence ID" value="Potri.012G068000.1.v4.1"/>
    <property type="gene ID" value="Potri.012G068000.v4.1"/>
</dbReference>
<feature type="transmembrane region" description="Helical" evidence="1">
    <location>
        <begin position="31"/>
        <end position="56"/>
    </location>
</feature>
<evidence type="ECO:0000313" key="2">
    <source>
        <dbReference type="EMBL" id="PNT09855.1"/>
    </source>
</evidence>
<dbReference type="GO" id="GO:0016020">
    <property type="term" value="C:membrane"/>
    <property type="evidence" value="ECO:0000318"/>
    <property type="project" value="GO_Central"/>
</dbReference>
<keyword evidence="1" id="KW-0812">Transmembrane</keyword>
<dbReference type="STRING" id="3694.A0A2K1Y9Z5"/>
<feature type="transmembrane region" description="Helical" evidence="1">
    <location>
        <begin position="98"/>
        <end position="120"/>
    </location>
</feature>